<proteinExistence type="predicted"/>
<dbReference type="Pfam" id="PF00294">
    <property type="entry name" value="PfkB"/>
    <property type="match status" value="2"/>
</dbReference>
<dbReference type="InterPro" id="IPR029056">
    <property type="entry name" value="Ribokinase-like"/>
</dbReference>
<dbReference type="InterPro" id="IPR011611">
    <property type="entry name" value="PfkB_dom"/>
</dbReference>
<gene>
    <name evidence="4" type="ORF">ACFFH4_08745</name>
</gene>
<accession>A0ABV6NEE6</accession>
<dbReference type="GO" id="GO:0016301">
    <property type="term" value="F:kinase activity"/>
    <property type="evidence" value="ECO:0007669"/>
    <property type="project" value="UniProtKB-KW"/>
</dbReference>
<sequence length="274" mass="30502">MKLLAIGDNVVDYYKDKDMIYPGGNALNVAVLSKRYGAEISSYMGIIGNDLPASHVLESLEKEEIDISKLRQAFGENGMAVVTLDEEGDRIFLKGNKGGIQKYLTIRLTEEDYEYIKLHDLVHTSVYSYFEQTLPELSNYIDVSFDFSTQREKLYLDTVCPFIKQAFFSGNDLKPQECEALIDTVHDYGVEIVGVTRGSEGALFSKKGKRYRQSIVPIEVVDTLGAGDSFIAKFIVEHHKHGDMEVSLAEAAKAAADTCTIFGAFGYGLPFTKE</sequence>
<keyword evidence="1" id="KW-0808">Transferase</keyword>
<dbReference type="Gene3D" id="3.40.1190.20">
    <property type="match status" value="1"/>
</dbReference>
<protein>
    <submittedName>
        <fullName evidence="4">PfkB family carbohydrate kinase</fullName>
    </submittedName>
</protein>
<name>A0ABV6NEE6_9BACI</name>
<dbReference type="SUPFAM" id="SSF53613">
    <property type="entry name" value="Ribokinase-like"/>
    <property type="match status" value="1"/>
</dbReference>
<dbReference type="PANTHER" id="PTHR10584:SF166">
    <property type="entry name" value="RIBOKINASE"/>
    <property type="match status" value="1"/>
</dbReference>
<dbReference type="Proteomes" id="UP001589833">
    <property type="component" value="Unassembled WGS sequence"/>
</dbReference>
<evidence type="ECO:0000313" key="4">
    <source>
        <dbReference type="EMBL" id="MFC0559137.1"/>
    </source>
</evidence>
<evidence type="ECO:0000313" key="5">
    <source>
        <dbReference type="Proteomes" id="UP001589833"/>
    </source>
</evidence>
<feature type="domain" description="Carbohydrate kinase PfkB" evidence="3">
    <location>
        <begin position="21"/>
        <end position="126"/>
    </location>
</feature>
<reference evidence="4 5" key="1">
    <citation type="submission" date="2024-09" db="EMBL/GenBank/DDBJ databases">
        <authorList>
            <person name="Sun Q."/>
            <person name="Mori K."/>
        </authorList>
    </citation>
    <scope>NUCLEOTIDE SEQUENCE [LARGE SCALE GENOMIC DNA]</scope>
    <source>
        <strain evidence="4 5">NCAIM B.02301</strain>
    </source>
</reference>
<evidence type="ECO:0000259" key="3">
    <source>
        <dbReference type="Pfam" id="PF00294"/>
    </source>
</evidence>
<evidence type="ECO:0000256" key="1">
    <source>
        <dbReference type="ARBA" id="ARBA00022679"/>
    </source>
</evidence>
<comment type="caution">
    <text evidence="4">The sequence shown here is derived from an EMBL/GenBank/DDBJ whole genome shotgun (WGS) entry which is preliminary data.</text>
</comment>
<dbReference type="EMBL" id="JBHLTR010000011">
    <property type="protein sequence ID" value="MFC0559137.1"/>
    <property type="molecule type" value="Genomic_DNA"/>
</dbReference>
<feature type="domain" description="Carbohydrate kinase PfkB" evidence="3">
    <location>
        <begin position="173"/>
        <end position="261"/>
    </location>
</feature>
<keyword evidence="2 4" id="KW-0418">Kinase</keyword>
<organism evidence="4 5">
    <name type="scientific">Halalkalibacter alkalisediminis</name>
    <dbReference type="NCBI Taxonomy" id="935616"/>
    <lineage>
        <taxon>Bacteria</taxon>
        <taxon>Bacillati</taxon>
        <taxon>Bacillota</taxon>
        <taxon>Bacilli</taxon>
        <taxon>Bacillales</taxon>
        <taxon>Bacillaceae</taxon>
        <taxon>Halalkalibacter</taxon>
    </lineage>
</organism>
<evidence type="ECO:0000256" key="2">
    <source>
        <dbReference type="ARBA" id="ARBA00022777"/>
    </source>
</evidence>
<dbReference type="PANTHER" id="PTHR10584">
    <property type="entry name" value="SUGAR KINASE"/>
    <property type="match status" value="1"/>
</dbReference>
<dbReference type="RefSeq" id="WP_273846104.1">
    <property type="nucleotide sequence ID" value="NZ_JAQQWT010000016.1"/>
</dbReference>
<keyword evidence="5" id="KW-1185">Reference proteome</keyword>